<evidence type="ECO:0000313" key="4">
    <source>
        <dbReference type="EMBL" id="UWM54971.1"/>
    </source>
</evidence>
<keyword evidence="2" id="KW-0378">Hydrolase</keyword>
<dbReference type="GeneID" id="74941061"/>
<dbReference type="Proteomes" id="UP001057580">
    <property type="component" value="Chromosome"/>
</dbReference>
<dbReference type="EMBL" id="CP104003">
    <property type="protein sequence ID" value="UWM54971.1"/>
    <property type="molecule type" value="Genomic_DNA"/>
</dbReference>
<organism evidence="4 5">
    <name type="scientific">Salinirubellus salinus</name>
    <dbReference type="NCBI Taxonomy" id="1364945"/>
    <lineage>
        <taxon>Archaea</taxon>
        <taxon>Methanobacteriati</taxon>
        <taxon>Methanobacteriota</taxon>
        <taxon>Stenosarchaea group</taxon>
        <taxon>Halobacteria</taxon>
        <taxon>Halobacteriales</taxon>
        <taxon>Natronomonadaceae</taxon>
        <taxon>Salinirubellus</taxon>
    </lineage>
</organism>
<feature type="domain" description="Nudix hydrolase" evidence="3">
    <location>
        <begin position="9"/>
        <end position="143"/>
    </location>
</feature>
<evidence type="ECO:0000313" key="5">
    <source>
        <dbReference type="Proteomes" id="UP001057580"/>
    </source>
</evidence>
<evidence type="ECO:0000256" key="1">
    <source>
        <dbReference type="ARBA" id="ARBA00001946"/>
    </source>
</evidence>
<dbReference type="PANTHER" id="PTHR43046:SF14">
    <property type="entry name" value="MUTT_NUDIX FAMILY PROTEIN"/>
    <property type="match status" value="1"/>
</dbReference>
<gene>
    <name evidence="4" type="ORF">N0B31_01525</name>
</gene>
<dbReference type="Pfam" id="PF00293">
    <property type="entry name" value="NUDIX"/>
    <property type="match status" value="1"/>
</dbReference>
<name>A0A9E7R3R1_9EURY</name>
<protein>
    <submittedName>
        <fullName evidence="4">NUDIX domain-containing protein</fullName>
    </submittedName>
</protein>
<dbReference type="PANTHER" id="PTHR43046">
    <property type="entry name" value="GDP-MANNOSE MANNOSYL HYDROLASE"/>
    <property type="match status" value="1"/>
</dbReference>
<dbReference type="RefSeq" id="WP_260594023.1">
    <property type="nucleotide sequence ID" value="NZ_CP104003.1"/>
</dbReference>
<accession>A0A9E7R3R1</accession>
<keyword evidence="5" id="KW-1185">Reference proteome</keyword>
<proteinExistence type="predicted"/>
<dbReference type="AlphaFoldDB" id="A0A9E7R3R1"/>
<evidence type="ECO:0000256" key="2">
    <source>
        <dbReference type="ARBA" id="ARBA00022801"/>
    </source>
</evidence>
<reference evidence="4" key="1">
    <citation type="submission" date="2022-09" db="EMBL/GenBank/DDBJ databases">
        <title>Diverse halophilic archaea isolated from saline environments.</title>
        <authorList>
            <person name="Cui H.-L."/>
        </authorList>
    </citation>
    <scope>NUCLEOTIDE SEQUENCE</scope>
    <source>
        <strain evidence="4">ZS-35-S2</strain>
    </source>
</reference>
<dbReference type="InterPro" id="IPR015797">
    <property type="entry name" value="NUDIX_hydrolase-like_dom_sf"/>
</dbReference>
<evidence type="ECO:0000259" key="3">
    <source>
        <dbReference type="PROSITE" id="PS51462"/>
    </source>
</evidence>
<dbReference type="KEGG" id="ssai:N0B31_01525"/>
<dbReference type="InterPro" id="IPR000086">
    <property type="entry name" value="NUDIX_hydrolase_dom"/>
</dbReference>
<dbReference type="Gene3D" id="3.90.79.10">
    <property type="entry name" value="Nucleoside Triphosphate Pyrophosphohydrolase"/>
    <property type="match status" value="1"/>
</dbReference>
<dbReference type="GO" id="GO:0016787">
    <property type="term" value="F:hydrolase activity"/>
    <property type="evidence" value="ECO:0007669"/>
    <property type="project" value="UniProtKB-KW"/>
</dbReference>
<sequence>MEATDHEHGYVVNVDAAVVRGDEYLVVRRGADERHAAGALAFPGGKVESGPGTDDPIAATAAREVHEEVGVEVGTVEYVCSRAFESDTGTPCLNVVTRCAYAGGEAHRAAPEEVAAVAWRTPDAIRDDPDAPGYLVEYLDRVEASRGGDT</sequence>
<dbReference type="SUPFAM" id="SSF55811">
    <property type="entry name" value="Nudix"/>
    <property type="match status" value="1"/>
</dbReference>
<comment type="cofactor">
    <cofactor evidence="1">
        <name>Mg(2+)</name>
        <dbReference type="ChEBI" id="CHEBI:18420"/>
    </cofactor>
</comment>
<dbReference type="PROSITE" id="PS51462">
    <property type="entry name" value="NUDIX"/>
    <property type="match status" value="1"/>
</dbReference>